<evidence type="ECO:0000313" key="4">
    <source>
        <dbReference type="Proteomes" id="UP000192445"/>
    </source>
</evidence>
<feature type="binding site" evidence="1">
    <location>
        <position position="324"/>
    </location>
    <ligand>
        <name>Zn(2+)</name>
        <dbReference type="ChEBI" id="CHEBI:29105"/>
    </ligand>
</feature>
<proteinExistence type="predicted"/>
<name>A0A1V0ULI7_STRVN</name>
<dbReference type="SUPFAM" id="SSF158745">
    <property type="entry name" value="LanC-like"/>
    <property type="match status" value="1"/>
</dbReference>
<protein>
    <submittedName>
        <fullName evidence="3">Lanthionine synthetase</fullName>
    </submittedName>
</protein>
<feature type="binding site" evidence="1">
    <location>
        <position position="372"/>
    </location>
    <ligand>
        <name>Zn(2+)</name>
        <dbReference type="ChEBI" id="CHEBI:29105"/>
    </ligand>
</feature>
<dbReference type="STRING" id="1935.B1H20_01765"/>
<reference evidence="3 4" key="1">
    <citation type="submission" date="2017-03" db="EMBL/GenBank/DDBJ databases">
        <title>Complete Genome Sequence of a natural compounds producer, Streptomyces violaceus S21.</title>
        <authorList>
            <person name="Zhong C."/>
            <person name="Zhao Z."/>
            <person name="Fu J."/>
            <person name="Zong G."/>
            <person name="Qin R."/>
            <person name="Cao G."/>
        </authorList>
    </citation>
    <scope>NUCLEOTIDE SEQUENCE [LARGE SCALE GENOMIC DNA]</scope>
    <source>
        <strain evidence="3 4">S21</strain>
    </source>
</reference>
<dbReference type="Pfam" id="PF05147">
    <property type="entry name" value="LANC_like"/>
    <property type="match status" value="1"/>
</dbReference>
<dbReference type="EMBL" id="CP020570">
    <property type="protein sequence ID" value="ARF65967.1"/>
    <property type="molecule type" value="Genomic_DNA"/>
</dbReference>
<dbReference type="KEGG" id="svu:B1H20_01765"/>
<keyword evidence="1" id="KW-0862">Zinc</keyword>
<feature type="region of interest" description="Disordered" evidence="2">
    <location>
        <begin position="1"/>
        <end position="32"/>
    </location>
</feature>
<dbReference type="SMART" id="SM01260">
    <property type="entry name" value="LANC_like"/>
    <property type="match status" value="1"/>
</dbReference>
<evidence type="ECO:0000256" key="1">
    <source>
        <dbReference type="PIRSR" id="PIRSR607822-1"/>
    </source>
</evidence>
<dbReference type="Proteomes" id="UP000192445">
    <property type="component" value="Chromosome"/>
</dbReference>
<organism evidence="3 4">
    <name type="scientific">Streptomyces violaceoruber</name>
    <dbReference type="NCBI Taxonomy" id="1935"/>
    <lineage>
        <taxon>Bacteria</taxon>
        <taxon>Bacillati</taxon>
        <taxon>Actinomycetota</taxon>
        <taxon>Actinomycetes</taxon>
        <taxon>Kitasatosporales</taxon>
        <taxon>Streptomycetaceae</taxon>
        <taxon>Streptomyces</taxon>
        <taxon>Streptomyces violaceoruber group</taxon>
    </lineage>
</organism>
<evidence type="ECO:0000256" key="2">
    <source>
        <dbReference type="SAM" id="MobiDB-lite"/>
    </source>
</evidence>
<dbReference type="CDD" id="cd04793">
    <property type="entry name" value="LanC"/>
    <property type="match status" value="1"/>
</dbReference>
<accession>A0A1V0ULI7</accession>
<evidence type="ECO:0000313" key="3">
    <source>
        <dbReference type="EMBL" id="ARF65967.1"/>
    </source>
</evidence>
<dbReference type="OrthoDB" id="1882482at2"/>
<keyword evidence="1" id="KW-0479">Metal-binding</keyword>
<gene>
    <name evidence="3" type="ORF">B1H20_01765</name>
</gene>
<dbReference type="GO" id="GO:0031179">
    <property type="term" value="P:peptide modification"/>
    <property type="evidence" value="ECO:0007669"/>
    <property type="project" value="InterPro"/>
</dbReference>
<feature type="binding site" evidence="1">
    <location>
        <position position="373"/>
    </location>
    <ligand>
        <name>Zn(2+)</name>
        <dbReference type="ChEBI" id="CHEBI:29105"/>
    </ligand>
</feature>
<dbReference type="GO" id="GO:0046872">
    <property type="term" value="F:metal ion binding"/>
    <property type="evidence" value="ECO:0007669"/>
    <property type="project" value="UniProtKB-KW"/>
</dbReference>
<feature type="compositionally biased region" description="Basic and acidic residues" evidence="2">
    <location>
        <begin position="13"/>
        <end position="26"/>
    </location>
</feature>
<dbReference type="InterPro" id="IPR007822">
    <property type="entry name" value="LANC-like"/>
</dbReference>
<dbReference type="Gene3D" id="1.50.10.20">
    <property type="match status" value="1"/>
</dbReference>
<dbReference type="PRINTS" id="PR01955">
    <property type="entry name" value="LANCFRANKIA"/>
</dbReference>
<dbReference type="AlphaFoldDB" id="A0A1V0ULI7"/>
<dbReference type="InterPro" id="IPR033889">
    <property type="entry name" value="LanC"/>
</dbReference>
<dbReference type="PRINTS" id="PR01950">
    <property type="entry name" value="LANCSUPER"/>
</dbReference>
<sequence>MDRPPHGAGRGQAEPRDDRPPHEPAHRQAAADVVAEVAERLADPGRVARIASAPDNLMHYPGDPQPVWDPLQLSDGHPGVALLHAELAAGDTAARERAHAHLSAALASGIRLLPQSLFGGIVALAYAGHTAALGSGGYTTLLTGLDRHILDQARTRARADLERFRAGEPASAWARYDVLGGTAGIGRYLLARHRAAESREAREAAGTALTEVLTSLVAAATADDIVRHGTRLPAWWITDGLDHGLAEHVNLGLAHGVSGPLALLSTAWLADVRVDGQDEAVERTVALLARLATTDEAGPRWPHLMTRERIAAADPPERGRDSWCYGAAGTARAVHLAAAALDRPDWRAEARAALLGALTAAGDDLIRDSALCHGWSGLLQIVLRTAHDTVDPALHTAADRLALRTLEGFDPKAPFGYRYAHALARRPLDRPGFLEGAAGIALALHTYATGKPPVTSWDGALLLT</sequence>